<evidence type="ECO:0000256" key="1">
    <source>
        <dbReference type="SAM" id="MobiDB-lite"/>
    </source>
</evidence>
<dbReference type="Proteomes" id="UP000670092">
    <property type="component" value="Unassembled WGS sequence"/>
</dbReference>
<organism evidence="3 4">
    <name type="scientific">Ajellomyces capsulatus</name>
    <name type="common">Darling's disease fungus</name>
    <name type="synonym">Histoplasma capsulatum</name>
    <dbReference type="NCBI Taxonomy" id="5037"/>
    <lineage>
        <taxon>Eukaryota</taxon>
        <taxon>Fungi</taxon>
        <taxon>Dikarya</taxon>
        <taxon>Ascomycota</taxon>
        <taxon>Pezizomycotina</taxon>
        <taxon>Eurotiomycetes</taxon>
        <taxon>Eurotiomycetidae</taxon>
        <taxon>Onygenales</taxon>
        <taxon>Ajellomycetaceae</taxon>
        <taxon>Histoplasma</taxon>
    </lineage>
</organism>
<dbReference type="AlphaFoldDB" id="A0A8H8D2I8"/>
<dbReference type="EMBL" id="JAEVHI010000002">
    <property type="protein sequence ID" value="KAG5299225.1"/>
    <property type="molecule type" value="Genomic_DNA"/>
</dbReference>
<accession>A0A8H8D2I8</accession>
<proteinExistence type="predicted"/>
<comment type="caution">
    <text evidence="3">The sequence shown here is derived from an EMBL/GenBank/DDBJ whole genome shotgun (WGS) entry which is preliminary data.</text>
</comment>
<feature type="domain" description="HNH nuclease" evidence="2">
    <location>
        <begin position="157"/>
        <end position="253"/>
    </location>
</feature>
<sequence length="365" mass="41449">MNDKDEDAEPSHSSQQLSEMSTLQESFESWEHKVNKAKDRISRYVPGQWAHTKGTDNTLIPCLNACLDWLPAEGADSLVHDVESCSDNDEALYYVFKNLASGLLQPMKALSTGASVTESPIIKRQKIADLVAANLPEPQSRTDEFRDICFRRDGSRCVVTQRMDLNLWKSINRPSDINHGDVEAAHIIPFAYASWHDISGEKNAVNVWETLFRCFPSIRRIGLNASNINDPSNGITLLDTIHKQFRKFRCAFEPTETPHVYNFKTYMDYPFKKVFFAQDQKVTMQKAEGGEDVKLPSPELLECHWRIAEILNASGMSEIIDRIINDWEYIKEGDEGHGSLREDGKSNVSEILSAAFWAHGHWVKT</sequence>
<evidence type="ECO:0000313" key="4">
    <source>
        <dbReference type="Proteomes" id="UP000670092"/>
    </source>
</evidence>
<dbReference type="OrthoDB" id="4178423at2759"/>
<evidence type="ECO:0000313" key="3">
    <source>
        <dbReference type="EMBL" id="KAG5299225.1"/>
    </source>
</evidence>
<evidence type="ECO:0000259" key="2">
    <source>
        <dbReference type="Pfam" id="PF13391"/>
    </source>
</evidence>
<gene>
    <name evidence="3" type="ORF">I7I52_09467</name>
</gene>
<dbReference type="Pfam" id="PF13391">
    <property type="entry name" value="HNH_2"/>
    <property type="match status" value="1"/>
</dbReference>
<protein>
    <recommendedName>
        <fullName evidence="2">HNH nuclease domain-containing protein</fullName>
    </recommendedName>
</protein>
<feature type="region of interest" description="Disordered" evidence="1">
    <location>
        <begin position="1"/>
        <end position="22"/>
    </location>
</feature>
<dbReference type="VEuPathDB" id="FungiDB:I7I52_09467"/>
<reference evidence="3 4" key="1">
    <citation type="submission" date="2021-01" db="EMBL/GenBank/DDBJ databases">
        <title>Chromosome-level genome assembly of a human fungal pathogen reveals clustering of transcriptionally co-regulated genes.</title>
        <authorList>
            <person name="Voorhies M."/>
            <person name="Cohen S."/>
            <person name="Shea T.P."/>
            <person name="Petrus S."/>
            <person name="Munoz J.F."/>
            <person name="Poplawski S."/>
            <person name="Goldman W.E."/>
            <person name="Michael T."/>
            <person name="Cuomo C.A."/>
            <person name="Sil A."/>
            <person name="Beyhan S."/>
        </authorList>
    </citation>
    <scope>NUCLEOTIDE SEQUENCE [LARGE SCALE GENOMIC DNA]</scope>
    <source>
        <strain evidence="3 4">G184AR</strain>
    </source>
</reference>
<name>A0A8H8D2I8_AJECA</name>
<feature type="compositionally biased region" description="Polar residues" evidence="1">
    <location>
        <begin position="11"/>
        <end position="22"/>
    </location>
</feature>
<dbReference type="InterPro" id="IPR003615">
    <property type="entry name" value="HNH_nuc"/>
</dbReference>